<keyword evidence="2" id="KW-0862">Zinc</keyword>
<evidence type="ECO:0000256" key="5">
    <source>
        <dbReference type="ARBA" id="ARBA00023163"/>
    </source>
</evidence>
<accession>A0AAN7ZYN0</accession>
<reference evidence="9" key="1">
    <citation type="submission" date="2023-07" db="EMBL/GenBank/DDBJ databases">
        <title>A draft genome of Kazachstania heterogenica Y-27499.</title>
        <authorList>
            <person name="Donic C."/>
            <person name="Kralova J.S."/>
            <person name="Fidel L."/>
            <person name="Ben-Dor S."/>
            <person name="Jung S."/>
        </authorList>
    </citation>
    <scope>NUCLEOTIDE SEQUENCE [LARGE SCALE GENOMIC DNA]</scope>
    <source>
        <strain evidence="9">Y27499</strain>
    </source>
</reference>
<keyword evidence="4" id="KW-0238">DNA-binding</keyword>
<proteinExistence type="predicted"/>
<evidence type="ECO:0000256" key="2">
    <source>
        <dbReference type="ARBA" id="ARBA00022833"/>
    </source>
</evidence>
<organism evidence="8 9">
    <name type="scientific">Arxiozyma heterogenica</name>
    <dbReference type="NCBI Taxonomy" id="278026"/>
    <lineage>
        <taxon>Eukaryota</taxon>
        <taxon>Fungi</taxon>
        <taxon>Dikarya</taxon>
        <taxon>Ascomycota</taxon>
        <taxon>Saccharomycotina</taxon>
        <taxon>Saccharomycetes</taxon>
        <taxon>Saccharomycetales</taxon>
        <taxon>Saccharomycetaceae</taxon>
        <taxon>Arxiozyma</taxon>
    </lineage>
</organism>
<keyword evidence="6" id="KW-0539">Nucleus</keyword>
<keyword evidence="1" id="KW-0479">Metal-binding</keyword>
<dbReference type="GO" id="GO:0005634">
    <property type="term" value="C:nucleus"/>
    <property type="evidence" value="ECO:0007669"/>
    <property type="project" value="TreeGrafter"/>
</dbReference>
<feature type="region of interest" description="Disordered" evidence="7">
    <location>
        <begin position="1"/>
        <end position="21"/>
    </location>
</feature>
<evidence type="ECO:0000313" key="9">
    <source>
        <dbReference type="Proteomes" id="UP001306508"/>
    </source>
</evidence>
<dbReference type="PANTHER" id="PTHR31069">
    <property type="entry name" value="OLEATE-ACTIVATED TRANSCRIPTION FACTOR 1-RELATED"/>
    <property type="match status" value="1"/>
</dbReference>
<dbReference type="CDD" id="cd12148">
    <property type="entry name" value="fungal_TF_MHR"/>
    <property type="match status" value="1"/>
</dbReference>
<protein>
    <submittedName>
        <fullName evidence="8">Uncharacterized protein</fullName>
    </submittedName>
</protein>
<keyword evidence="5" id="KW-0804">Transcription</keyword>
<evidence type="ECO:0000256" key="4">
    <source>
        <dbReference type="ARBA" id="ARBA00023125"/>
    </source>
</evidence>
<dbReference type="GO" id="GO:0000981">
    <property type="term" value="F:DNA-binding transcription factor activity, RNA polymerase II-specific"/>
    <property type="evidence" value="ECO:0007669"/>
    <property type="project" value="TreeGrafter"/>
</dbReference>
<evidence type="ECO:0000313" key="8">
    <source>
        <dbReference type="EMBL" id="KAK5781441.1"/>
    </source>
</evidence>
<dbReference type="AlphaFoldDB" id="A0AAN7ZYN0"/>
<name>A0AAN7ZYN0_9SACH</name>
<gene>
    <name evidence="8" type="ORF">RI543_000988</name>
</gene>
<evidence type="ECO:0000256" key="3">
    <source>
        <dbReference type="ARBA" id="ARBA00023015"/>
    </source>
</evidence>
<dbReference type="PANTHER" id="PTHR31069:SF29">
    <property type="entry name" value="OLEATE-ACTIVATED TRANSCRIPTION FACTOR 1-RELATED"/>
    <property type="match status" value="1"/>
</dbReference>
<dbReference type="EMBL" id="JAWIZZ010000035">
    <property type="protein sequence ID" value="KAK5781441.1"/>
    <property type="molecule type" value="Genomic_DNA"/>
</dbReference>
<keyword evidence="3" id="KW-0805">Transcription regulation</keyword>
<dbReference type="GO" id="GO:0046872">
    <property type="term" value="F:metal ion binding"/>
    <property type="evidence" value="ECO:0007669"/>
    <property type="project" value="UniProtKB-KW"/>
</dbReference>
<dbReference type="Proteomes" id="UP001306508">
    <property type="component" value="Unassembled WGS sequence"/>
</dbReference>
<dbReference type="GO" id="GO:0045944">
    <property type="term" value="P:positive regulation of transcription by RNA polymerase II"/>
    <property type="evidence" value="ECO:0007669"/>
    <property type="project" value="TreeGrafter"/>
</dbReference>
<keyword evidence="9" id="KW-1185">Reference proteome</keyword>
<evidence type="ECO:0000256" key="7">
    <source>
        <dbReference type="SAM" id="MobiDB-lite"/>
    </source>
</evidence>
<evidence type="ECO:0000256" key="1">
    <source>
        <dbReference type="ARBA" id="ARBA00022723"/>
    </source>
</evidence>
<dbReference type="GO" id="GO:0000978">
    <property type="term" value="F:RNA polymerase II cis-regulatory region sequence-specific DNA binding"/>
    <property type="evidence" value="ECO:0007669"/>
    <property type="project" value="TreeGrafter"/>
</dbReference>
<sequence length="950" mass="110243">MYNTTIITPPEEISRSSTSSQTDKVSLSLQTGLFEEQISPVGFIEERSGAIRSPSSSETSNYVSSRDSYWKHRALSKRTMADMLYKKENEQKNGNTISLELWNPNKLIVSYGSTTYYDFALGSHGLIQYDPYTRLLCGALHGNTVTELQSKLTCISNDSTETSSSENKKKKLGPLNFLEQAIIKWVKMTNEYVKNQLPLDYFNTTYTIEDTMHPNLLSSIQMIIREIEIIMIDKEHINYYLRLFYENIYPYYPLIEIPLFEKKLKDILVENHSNHYEFNVFHQNIRIKLETLVMFLLILSISLRSTLIKSTRSLSNSGMIQMLDKKNASDIATQLIVFAQKLLSLLNGFKFTNENILCCTIYLFIAEHLHAGNRAIHVTHDEVLTLNCISNLANTLGLYNDPGQFERFKNSVNFEPLTILFKRKLWILLQSIKLQTCTLDGSFNEVDLKHLEWFKLPSDGISAHLNGRFKESTLVDFKLFTIQEDIYEFHILLGKVMSSISTTSQIQYLDNITEHIERLLSFMDNKFSLDALTSIKTNSFTIQEESWRQAVMNLDAVKNLYIVQMNIIGKSSVVSIYSLLFFYFEQKCISEKEDPKWIELYELYMIKSFELFLDLTSLTINYLNGSYSEFILSSHQFCLNKIIIFTLIKIWRTLLSFALRLSYKREMLKRSKYDVINHELELVNRCLHRLVDILAKTVDFTSVELEDDYIGADQALQMIRYIYYIIQEDVTEMINNFWNKIWNTSSIPERIVEIINIKWGVGPKNTDLVKEYLANEEVLGNIIPNLLEKLNQLIDDSAFTFPTFPVSTSDDQVSKLIEYPDTDTPDILNSLLEANFELFTNMINDSMGELPALHFNIAHGFNLREAIYTALKYAQNTHSIKIDDNELLNYAYQIEILLKIMVRYESDSTLLLEKCQFFIAPDYSYLAGYDRVHYITDSRFPELGDVEKEL</sequence>
<dbReference type="InterPro" id="IPR050675">
    <property type="entry name" value="OAF3"/>
</dbReference>
<evidence type="ECO:0000256" key="6">
    <source>
        <dbReference type="ARBA" id="ARBA00023242"/>
    </source>
</evidence>
<comment type="caution">
    <text evidence="8">The sequence shown here is derived from an EMBL/GenBank/DDBJ whole genome shotgun (WGS) entry which is preliminary data.</text>
</comment>